<dbReference type="SUPFAM" id="SSF141130">
    <property type="entry name" value="Acetamidase/Formamidase-like"/>
    <property type="match status" value="1"/>
</dbReference>
<dbReference type="GeneID" id="95982553"/>
<evidence type="ECO:0000313" key="1">
    <source>
        <dbReference type="EMBL" id="KAL1413728.1"/>
    </source>
</evidence>
<dbReference type="Proteomes" id="UP001565368">
    <property type="component" value="Unassembled WGS sequence"/>
</dbReference>
<dbReference type="InterPro" id="IPR054833">
    <property type="entry name" value="FormamaseFmdA"/>
</dbReference>
<reference evidence="1 2" key="1">
    <citation type="submission" date="2023-08" db="EMBL/GenBank/DDBJ databases">
        <title>Annotated Genome Sequence of Vanrija albida AlHP1.</title>
        <authorList>
            <person name="Herzog R."/>
        </authorList>
    </citation>
    <scope>NUCLEOTIDE SEQUENCE [LARGE SCALE GENOMIC DNA]</scope>
    <source>
        <strain evidence="1 2">AlHP1</strain>
    </source>
</reference>
<dbReference type="RefSeq" id="XP_069213672.1">
    <property type="nucleotide sequence ID" value="XM_069350128.1"/>
</dbReference>
<comment type="caution">
    <text evidence="1">The sequence shown here is derived from an EMBL/GenBank/DDBJ whole genome shotgun (WGS) entry which is preliminary data.</text>
</comment>
<dbReference type="Pfam" id="PF03069">
    <property type="entry name" value="FmdA_AmdA"/>
    <property type="match status" value="1"/>
</dbReference>
<gene>
    <name evidence="1" type="ORF">Q8F55_001510</name>
</gene>
<dbReference type="NCBIfam" id="NF045496">
    <property type="entry name" value="FormamaseFmdA"/>
    <property type="match status" value="1"/>
</dbReference>
<keyword evidence="2" id="KW-1185">Reference proteome</keyword>
<protein>
    <recommendedName>
        <fullName evidence="3">Formamidase</fullName>
    </recommendedName>
</protein>
<proteinExistence type="predicted"/>
<dbReference type="Gene3D" id="2.60.120.580">
    <property type="entry name" value="Acetamidase/Formamidase-like domains"/>
    <property type="match status" value="1"/>
</dbReference>
<organism evidence="1 2">
    <name type="scientific">Vanrija albida</name>
    <dbReference type="NCBI Taxonomy" id="181172"/>
    <lineage>
        <taxon>Eukaryota</taxon>
        <taxon>Fungi</taxon>
        <taxon>Dikarya</taxon>
        <taxon>Basidiomycota</taxon>
        <taxon>Agaricomycotina</taxon>
        <taxon>Tremellomycetes</taxon>
        <taxon>Trichosporonales</taxon>
        <taxon>Trichosporonaceae</taxon>
        <taxon>Vanrija</taxon>
    </lineage>
</organism>
<evidence type="ECO:0008006" key="3">
    <source>
        <dbReference type="Google" id="ProtNLM"/>
    </source>
</evidence>
<dbReference type="InterPro" id="IPR004304">
    <property type="entry name" value="FmdA_AmdA"/>
</dbReference>
<dbReference type="PANTHER" id="PTHR31891:SF1">
    <property type="entry name" value="FORMAMIDASE C869.04-RELATED"/>
    <property type="match status" value="1"/>
</dbReference>
<accession>A0ABR3QG79</accession>
<dbReference type="PANTHER" id="PTHR31891">
    <property type="entry name" value="FORMAMIDASE C869.04-RELATED"/>
    <property type="match status" value="1"/>
</dbReference>
<sequence>MTNTPQKKQQKEHRTVVSIDPFKPALGQKGIVNRWHPDIPACATVAQGEIFKVECHEWTGGQIVNSDDADDLVNIELSGCHNLSGPVGVEGAEPGDVLVVDILDVAPFPDMQWGYTGIFEKENGGLFANEFQSRAAKAIWDFEGVYATSRHIRGVRFAGIPHPGVIGTAPSQELLETWNAREAGLLAAHSDAVPQVAMLPEVRGAYVGQEMDQATRERVYAEGARTIPGRENGGNVDIKNLSRGSTAYFPVWVKGGNLTLGDLHFSQGDGELSFCGAVEMAGVVTLKCRVIKGGMEKIGLKQPIFMPSPVDPKYQDRLIFEGISVEVNGDGTQHYLDTTVAYKQAALNCMDYLTRLGYTREQAYLLLSAAPIESHVGAVVVVPNSVVTMELPLGIFDRDITPGDDGVEKRELGQAAIRSDGATGLPHPELAPWRR</sequence>
<name>A0ABR3QG79_9TREE</name>
<evidence type="ECO:0000313" key="2">
    <source>
        <dbReference type="Proteomes" id="UP001565368"/>
    </source>
</evidence>
<dbReference type="EMBL" id="JBBXJM010000001">
    <property type="protein sequence ID" value="KAL1413728.1"/>
    <property type="molecule type" value="Genomic_DNA"/>
</dbReference>